<evidence type="ECO:0000313" key="3">
    <source>
        <dbReference type="EMBL" id="PNH03584.1"/>
    </source>
</evidence>
<reference evidence="2 4" key="1">
    <citation type="journal article" date="2017" name="Mol. Biol. Evol.">
        <title>The 4-celled Tetrabaena socialis nuclear genome reveals the essential components for genetic control of cell number at the origin of multicellularity in the volvocine lineage.</title>
        <authorList>
            <person name="Featherston J."/>
            <person name="Arakaki Y."/>
            <person name="Hanschen E.R."/>
            <person name="Ferris P.J."/>
            <person name="Michod R.E."/>
            <person name="Olson B.J.S.C."/>
            <person name="Nozaki H."/>
            <person name="Durand P.M."/>
        </authorList>
    </citation>
    <scope>NUCLEOTIDE SEQUENCE [LARGE SCALE GENOMIC DNA]</scope>
    <source>
        <strain evidence="2 4">NIES-571</strain>
    </source>
</reference>
<feature type="non-terminal residue" evidence="2">
    <location>
        <position position="1"/>
    </location>
</feature>
<evidence type="ECO:0000313" key="4">
    <source>
        <dbReference type="Proteomes" id="UP000236333"/>
    </source>
</evidence>
<dbReference type="EMBL" id="PGGS01000665">
    <property type="protein sequence ID" value="PNH02381.1"/>
    <property type="molecule type" value="Genomic_DNA"/>
</dbReference>
<dbReference type="Pfam" id="PF03016">
    <property type="entry name" value="Exostosin_GT47"/>
    <property type="match status" value="1"/>
</dbReference>
<name>A0A2J7ZQ37_9CHLO</name>
<dbReference type="EMBL" id="PGGS01000486">
    <property type="protein sequence ID" value="PNH03584.1"/>
    <property type="molecule type" value="Genomic_DNA"/>
</dbReference>
<sequence length="288" mass="31704">GQPGCAVYILDFETEFPDIGPRLAPNATAHRCSYDGVATAGGPMFRRKVMVTDALAALHVPRGVMPYKYAQHAGPWWLREAVRGSPNVVNSIEEADVVYVDDSCYFAWAEAKAHQHGGHNRPFDDDEIYVDPDVYLDAAYTALRQHPVFTRTNGSIFTYFHSHPSLSIASKAFGESQCAGLYIVTERHQARVCIWAGLNPNVLEVPYSISPYIFTIPAPARDRLIYFRAGCGGRGEGKKLRAAIGAELGQTPNSLISCHPNGWEDNLLQEMMASRFCLIPPGDTASSR</sequence>
<feature type="non-terminal residue" evidence="2">
    <location>
        <position position="288"/>
    </location>
</feature>
<evidence type="ECO:0000313" key="2">
    <source>
        <dbReference type="EMBL" id="PNH02381.1"/>
    </source>
</evidence>
<evidence type="ECO:0000259" key="1">
    <source>
        <dbReference type="Pfam" id="PF03016"/>
    </source>
</evidence>
<dbReference type="OrthoDB" id="533143at2759"/>
<accession>A0A2J7ZQ37</accession>
<protein>
    <recommendedName>
        <fullName evidence="1">Exostosin GT47 domain-containing protein</fullName>
    </recommendedName>
</protein>
<feature type="domain" description="Exostosin GT47" evidence="1">
    <location>
        <begin position="71"/>
        <end position="288"/>
    </location>
</feature>
<organism evidence="2 4">
    <name type="scientific">Tetrabaena socialis</name>
    <dbReference type="NCBI Taxonomy" id="47790"/>
    <lineage>
        <taxon>Eukaryota</taxon>
        <taxon>Viridiplantae</taxon>
        <taxon>Chlorophyta</taxon>
        <taxon>core chlorophytes</taxon>
        <taxon>Chlorophyceae</taxon>
        <taxon>CS clade</taxon>
        <taxon>Chlamydomonadales</taxon>
        <taxon>Tetrabaenaceae</taxon>
        <taxon>Tetrabaena</taxon>
    </lineage>
</organism>
<comment type="caution">
    <text evidence="2">The sequence shown here is derived from an EMBL/GenBank/DDBJ whole genome shotgun (WGS) entry which is preliminary data.</text>
</comment>
<dbReference type="AlphaFoldDB" id="A0A2J7ZQ37"/>
<proteinExistence type="predicted"/>
<gene>
    <name evidence="3" type="ORF">TSOC_010346</name>
    <name evidence="2" type="ORF">TSOC_011645</name>
</gene>
<dbReference type="Proteomes" id="UP000236333">
    <property type="component" value="Unassembled WGS sequence"/>
</dbReference>
<dbReference type="InterPro" id="IPR040911">
    <property type="entry name" value="Exostosin_GT47"/>
</dbReference>
<keyword evidence="4" id="KW-1185">Reference proteome</keyword>